<proteinExistence type="predicted"/>
<evidence type="ECO:0000313" key="2">
    <source>
        <dbReference type="Proteomes" id="UP000265520"/>
    </source>
</evidence>
<dbReference type="EMBL" id="LXQA010502589">
    <property type="protein sequence ID" value="MCI55847.1"/>
    <property type="molecule type" value="Genomic_DNA"/>
</dbReference>
<dbReference type="Proteomes" id="UP000265520">
    <property type="component" value="Unassembled WGS sequence"/>
</dbReference>
<dbReference type="AlphaFoldDB" id="A0A392T612"/>
<keyword evidence="2" id="KW-1185">Reference proteome</keyword>
<comment type="caution">
    <text evidence="1">The sequence shown here is derived from an EMBL/GenBank/DDBJ whole genome shotgun (WGS) entry which is preliminary data.</text>
</comment>
<reference evidence="1 2" key="1">
    <citation type="journal article" date="2018" name="Front. Plant Sci.">
        <title>Red Clover (Trifolium pratense) and Zigzag Clover (T. medium) - A Picture of Genomic Similarities and Differences.</title>
        <authorList>
            <person name="Dluhosova J."/>
            <person name="Istvanek J."/>
            <person name="Nedelnik J."/>
            <person name="Repkova J."/>
        </authorList>
    </citation>
    <scope>NUCLEOTIDE SEQUENCE [LARGE SCALE GENOMIC DNA]</scope>
    <source>
        <strain evidence="2">cv. 10/8</strain>
        <tissue evidence="1">Leaf</tissue>
    </source>
</reference>
<accession>A0A392T612</accession>
<feature type="non-terminal residue" evidence="1">
    <location>
        <position position="1"/>
    </location>
</feature>
<organism evidence="1 2">
    <name type="scientific">Trifolium medium</name>
    <dbReference type="NCBI Taxonomy" id="97028"/>
    <lineage>
        <taxon>Eukaryota</taxon>
        <taxon>Viridiplantae</taxon>
        <taxon>Streptophyta</taxon>
        <taxon>Embryophyta</taxon>
        <taxon>Tracheophyta</taxon>
        <taxon>Spermatophyta</taxon>
        <taxon>Magnoliopsida</taxon>
        <taxon>eudicotyledons</taxon>
        <taxon>Gunneridae</taxon>
        <taxon>Pentapetalae</taxon>
        <taxon>rosids</taxon>
        <taxon>fabids</taxon>
        <taxon>Fabales</taxon>
        <taxon>Fabaceae</taxon>
        <taxon>Papilionoideae</taxon>
        <taxon>50 kb inversion clade</taxon>
        <taxon>NPAAA clade</taxon>
        <taxon>Hologalegina</taxon>
        <taxon>IRL clade</taxon>
        <taxon>Trifolieae</taxon>
        <taxon>Trifolium</taxon>
    </lineage>
</organism>
<protein>
    <submittedName>
        <fullName evidence="1">Uncharacterized protein</fullName>
    </submittedName>
</protein>
<sequence length="36" mass="3782">SLKLSLSRTSLKAEAGVATGLTSLSETPPPVDNWVR</sequence>
<name>A0A392T612_9FABA</name>
<evidence type="ECO:0000313" key="1">
    <source>
        <dbReference type="EMBL" id="MCI55847.1"/>
    </source>
</evidence>